<sequence length="162" mass="17605">MKSVKLPALEMFYHEMIPLAKAMGVTVAVSDDQKLELAAPHEPNRNSLNTAFGGSLVALATLAGYGVVWELMRSENEQNKPEWRIVVKESRAAYRRPVIGDLRAICERPAKAAVEEFKAALVRYGQAKLKLRARIVENGNTAVDVQAAFVVVAGRSSAPAGC</sequence>
<evidence type="ECO:0000313" key="2">
    <source>
        <dbReference type="EMBL" id="OIQ78189.1"/>
    </source>
</evidence>
<dbReference type="NCBIfam" id="TIGR02447">
    <property type="entry name" value="yiiD_Cterm"/>
    <property type="match status" value="1"/>
</dbReference>
<reference evidence="2" key="1">
    <citation type="submission" date="2016-10" db="EMBL/GenBank/DDBJ databases">
        <title>Sequence of Gallionella enrichment culture.</title>
        <authorList>
            <person name="Poehlein A."/>
            <person name="Muehling M."/>
            <person name="Daniel R."/>
        </authorList>
    </citation>
    <scope>NUCLEOTIDE SEQUENCE</scope>
</reference>
<dbReference type="EMBL" id="MLJW01001451">
    <property type="protein sequence ID" value="OIQ78189.1"/>
    <property type="molecule type" value="Genomic_DNA"/>
</dbReference>
<dbReference type="InterPro" id="IPR029069">
    <property type="entry name" value="HotDog_dom_sf"/>
</dbReference>
<name>A0A1J5QQG6_9ZZZZ</name>
<feature type="domain" description="Thioesterase putative" evidence="1">
    <location>
        <begin position="9"/>
        <end position="152"/>
    </location>
</feature>
<gene>
    <name evidence="2" type="ORF">GALL_401080</name>
</gene>
<dbReference type="SUPFAM" id="SSF54637">
    <property type="entry name" value="Thioesterase/thiol ester dehydrase-isomerase"/>
    <property type="match status" value="1"/>
</dbReference>
<dbReference type="AlphaFoldDB" id="A0A1J5QQG6"/>
<comment type="caution">
    <text evidence="2">The sequence shown here is derived from an EMBL/GenBank/DDBJ whole genome shotgun (WGS) entry which is preliminary data.</text>
</comment>
<protein>
    <submittedName>
        <fullName evidence="2">Putative thioesterase</fullName>
    </submittedName>
</protein>
<dbReference type="Pfam" id="PF09500">
    <property type="entry name" value="YiiD_C"/>
    <property type="match status" value="1"/>
</dbReference>
<dbReference type="Gene3D" id="3.10.129.10">
    <property type="entry name" value="Hotdog Thioesterase"/>
    <property type="match status" value="1"/>
</dbReference>
<organism evidence="2">
    <name type="scientific">mine drainage metagenome</name>
    <dbReference type="NCBI Taxonomy" id="410659"/>
    <lineage>
        <taxon>unclassified sequences</taxon>
        <taxon>metagenomes</taxon>
        <taxon>ecological metagenomes</taxon>
    </lineage>
</organism>
<proteinExistence type="predicted"/>
<dbReference type="InterPro" id="IPR012660">
    <property type="entry name" value="YiiD_C"/>
</dbReference>
<evidence type="ECO:0000259" key="1">
    <source>
        <dbReference type="Pfam" id="PF09500"/>
    </source>
</evidence>
<accession>A0A1J5QQG6</accession>